<evidence type="ECO:0000256" key="3">
    <source>
        <dbReference type="ARBA" id="ARBA00023159"/>
    </source>
</evidence>
<evidence type="ECO:0000256" key="2">
    <source>
        <dbReference type="ARBA" id="ARBA00023125"/>
    </source>
</evidence>
<dbReference type="PANTHER" id="PTHR30204">
    <property type="entry name" value="REDOX-CYCLING DRUG-SENSING TRANSCRIPTIONAL ACTIVATOR SOXR"/>
    <property type="match status" value="1"/>
</dbReference>
<accession>A0A1N6RM57</accession>
<dbReference type="Pfam" id="PF13411">
    <property type="entry name" value="MerR_1"/>
    <property type="match status" value="1"/>
</dbReference>
<protein>
    <submittedName>
        <fullName evidence="7">DNA-binding transcriptional regulator, MerR family</fullName>
    </submittedName>
</protein>
<dbReference type="InterPro" id="IPR047057">
    <property type="entry name" value="MerR_fam"/>
</dbReference>
<dbReference type="SUPFAM" id="SSF46955">
    <property type="entry name" value="Putative DNA-binding domain"/>
    <property type="match status" value="1"/>
</dbReference>
<dbReference type="Pfam" id="PF07739">
    <property type="entry name" value="TipAS"/>
    <property type="match status" value="1"/>
</dbReference>
<evidence type="ECO:0000313" key="7">
    <source>
        <dbReference type="EMBL" id="SIQ29792.1"/>
    </source>
</evidence>
<sequence>MSTAAPRWTLGHVTTDPMPGRGADPLTVGDAAAAAGVTVRTLHHWDAVGLVRPSARTPAGYRLYAAADVARLRRVVAYRELGVAIEDVAALLDATGDEAVDALRRHRALLGERIARMERTARALDRLVTARERGLLLTPTEQVALFGEGWDPAWPGQARALWGDTAQWAQYAERSAERTPEDWQRLADDVAALEADLAAACRAGVDPASARAAALAERHRVSMGAHFDCPPARHVCLARRFVDDAGFRAHYDGLAPGLAAWLRAAVEANARSHGVDPATATWD</sequence>
<feature type="domain" description="HTH merR-type" evidence="6">
    <location>
        <begin position="25"/>
        <end position="94"/>
    </location>
</feature>
<dbReference type="PROSITE" id="PS50937">
    <property type="entry name" value="HTH_MERR_2"/>
    <property type="match status" value="1"/>
</dbReference>
<dbReference type="GO" id="GO:0003677">
    <property type="term" value="F:DNA binding"/>
    <property type="evidence" value="ECO:0007669"/>
    <property type="project" value="UniProtKB-KW"/>
</dbReference>
<evidence type="ECO:0000256" key="4">
    <source>
        <dbReference type="ARBA" id="ARBA00023163"/>
    </source>
</evidence>
<dbReference type="InterPro" id="IPR009061">
    <property type="entry name" value="DNA-bd_dom_put_sf"/>
</dbReference>
<feature type="region of interest" description="Disordered" evidence="5">
    <location>
        <begin position="1"/>
        <end position="22"/>
    </location>
</feature>
<dbReference type="InterPro" id="IPR012925">
    <property type="entry name" value="TipAS_dom"/>
</dbReference>
<keyword evidence="8" id="KW-1185">Reference proteome</keyword>
<reference evidence="8" key="1">
    <citation type="submission" date="2017-01" db="EMBL/GenBank/DDBJ databases">
        <authorList>
            <person name="Varghese N."/>
            <person name="Submissions S."/>
        </authorList>
    </citation>
    <scope>NUCLEOTIDE SEQUENCE [LARGE SCALE GENOMIC DNA]</scope>
    <source>
        <strain evidence="8">3bp</strain>
    </source>
</reference>
<dbReference type="SUPFAM" id="SSF89082">
    <property type="entry name" value="Antibiotic binding domain of TipA-like multidrug resistance regulators"/>
    <property type="match status" value="1"/>
</dbReference>
<keyword evidence="3" id="KW-0010">Activator</keyword>
<dbReference type="CDD" id="cd01106">
    <property type="entry name" value="HTH_TipAL-Mta"/>
    <property type="match status" value="1"/>
</dbReference>
<dbReference type="Proteomes" id="UP000186235">
    <property type="component" value="Unassembled WGS sequence"/>
</dbReference>
<evidence type="ECO:0000256" key="1">
    <source>
        <dbReference type="ARBA" id="ARBA00023015"/>
    </source>
</evidence>
<keyword evidence="1" id="KW-0805">Transcription regulation</keyword>
<keyword evidence="4" id="KW-0804">Transcription</keyword>
<gene>
    <name evidence="7" type="ORF">SAMN05518682_2002</name>
</gene>
<organism evidence="7 8">
    <name type="scientific">Cellulosimicrobium aquatile</name>
    <dbReference type="NCBI Taxonomy" id="1612203"/>
    <lineage>
        <taxon>Bacteria</taxon>
        <taxon>Bacillati</taxon>
        <taxon>Actinomycetota</taxon>
        <taxon>Actinomycetes</taxon>
        <taxon>Micrococcales</taxon>
        <taxon>Promicromonosporaceae</taxon>
        <taxon>Cellulosimicrobium</taxon>
    </lineage>
</organism>
<dbReference type="PANTHER" id="PTHR30204:SF90">
    <property type="entry name" value="HTH-TYPE TRANSCRIPTIONAL ACTIVATOR MTA"/>
    <property type="match status" value="1"/>
</dbReference>
<dbReference type="PROSITE" id="PS00552">
    <property type="entry name" value="HTH_MERR_1"/>
    <property type="match status" value="1"/>
</dbReference>
<proteinExistence type="predicted"/>
<dbReference type="Gene3D" id="1.10.1660.10">
    <property type="match status" value="1"/>
</dbReference>
<evidence type="ECO:0000259" key="6">
    <source>
        <dbReference type="PROSITE" id="PS50937"/>
    </source>
</evidence>
<dbReference type="Gene3D" id="1.10.490.50">
    <property type="entry name" value="Antibiotic binding domain of TipA-like multidrug resistance regulators"/>
    <property type="match status" value="1"/>
</dbReference>
<evidence type="ECO:0000313" key="8">
    <source>
        <dbReference type="Proteomes" id="UP000186235"/>
    </source>
</evidence>
<evidence type="ECO:0000256" key="5">
    <source>
        <dbReference type="SAM" id="MobiDB-lite"/>
    </source>
</evidence>
<dbReference type="AlphaFoldDB" id="A0A1N6RM57"/>
<name>A0A1N6RM57_9MICO</name>
<dbReference type="PRINTS" id="PR00040">
    <property type="entry name" value="HTHMERR"/>
</dbReference>
<dbReference type="InterPro" id="IPR000551">
    <property type="entry name" value="MerR-type_HTH_dom"/>
</dbReference>
<keyword evidence="2 7" id="KW-0238">DNA-binding</keyword>
<dbReference type="SMART" id="SM00422">
    <property type="entry name" value="HTH_MERR"/>
    <property type="match status" value="1"/>
</dbReference>
<dbReference type="InterPro" id="IPR036244">
    <property type="entry name" value="TipA-like_antibiotic-bd"/>
</dbReference>
<dbReference type="GO" id="GO:0003700">
    <property type="term" value="F:DNA-binding transcription factor activity"/>
    <property type="evidence" value="ECO:0007669"/>
    <property type="project" value="InterPro"/>
</dbReference>
<dbReference type="EMBL" id="FTMI01000003">
    <property type="protein sequence ID" value="SIQ29792.1"/>
    <property type="molecule type" value="Genomic_DNA"/>
</dbReference>